<accession>A0AAV9HK56</accession>
<evidence type="ECO:0000313" key="8">
    <source>
        <dbReference type="EMBL" id="KAK4460992.1"/>
    </source>
</evidence>
<comment type="similarity">
    <text evidence="1">Belongs to the peptidase S10 family.</text>
</comment>
<organism evidence="8 9">
    <name type="scientific">Cladorrhinum samala</name>
    <dbReference type="NCBI Taxonomy" id="585594"/>
    <lineage>
        <taxon>Eukaryota</taxon>
        <taxon>Fungi</taxon>
        <taxon>Dikarya</taxon>
        <taxon>Ascomycota</taxon>
        <taxon>Pezizomycotina</taxon>
        <taxon>Sordariomycetes</taxon>
        <taxon>Sordariomycetidae</taxon>
        <taxon>Sordariales</taxon>
        <taxon>Podosporaceae</taxon>
        <taxon>Cladorrhinum</taxon>
    </lineage>
</organism>
<dbReference type="GO" id="GO:0004185">
    <property type="term" value="F:serine-type carboxypeptidase activity"/>
    <property type="evidence" value="ECO:0007669"/>
    <property type="project" value="InterPro"/>
</dbReference>
<feature type="region of interest" description="Disordered" evidence="7">
    <location>
        <begin position="611"/>
        <end position="637"/>
    </location>
</feature>
<evidence type="ECO:0000256" key="3">
    <source>
        <dbReference type="ARBA" id="ARBA00022670"/>
    </source>
</evidence>
<keyword evidence="4" id="KW-0732">Signal</keyword>
<dbReference type="SUPFAM" id="SSF53474">
    <property type="entry name" value="alpha/beta-Hydrolases"/>
    <property type="match status" value="1"/>
</dbReference>
<dbReference type="PANTHER" id="PTHR11802">
    <property type="entry name" value="SERINE PROTEASE FAMILY S10 SERINE CARBOXYPEPTIDASE"/>
    <property type="match status" value="1"/>
</dbReference>
<dbReference type="InterPro" id="IPR029058">
    <property type="entry name" value="AB_hydrolase_fold"/>
</dbReference>
<feature type="compositionally biased region" description="Basic and acidic residues" evidence="7">
    <location>
        <begin position="618"/>
        <end position="637"/>
    </location>
</feature>
<evidence type="ECO:0000313" key="9">
    <source>
        <dbReference type="Proteomes" id="UP001321749"/>
    </source>
</evidence>
<reference evidence="8" key="1">
    <citation type="journal article" date="2023" name="Mol. Phylogenet. Evol.">
        <title>Genome-scale phylogeny and comparative genomics of the fungal order Sordariales.</title>
        <authorList>
            <person name="Hensen N."/>
            <person name="Bonometti L."/>
            <person name="Westerberg I."/>
            <person name="Brannstrom I.O."/>
            <person name="Guillou S."/>
            <person name="Cros-Aarteil S."/>
            <person name="Calhoun S."/>
            <person name="Haridas S."/>
            <person name="Kuo A."/>
            <person name="Mondo S."/>
            <person name="Pangilinan J."/>
            <person name="Riley R."/>
            <person name="LaButti K."/>
            <person name="Andreopoulos B."/>
            <person name="Lipzen A."/>
            <person name="Chen C."/>
            <person name="Yan M."/>
            <person name="Daum C."/>
            <person name="Ng V."/>
            <person name="Clum A."/>
            <person name="Steindorff A."/>
            <person name="Ohm R.A."/>
            <person name="Martin F."/>
            <person name="Silar P."/>
            <person name="Natvig D.O."/>
            <person name="Lalanne C."/>
            <person name="Gautier V."/>
            <person name="Ament-Velasquez S.L."/>
            <person name="Kruys A."/>
            <person name="Hutchinson M.I."/>
            <person name="Powell A.J."/>
            <person name="Barry K."/>
            <person name="Miller A.N."/>
            <person name="Grigoriev I.V."/>
            <person name="Debuchy R."/>
            <person name="Gladieux P."/>
            <person name="Hiltunen Thoren M."/>
            <person name="Johannesson H."/>
        </authorList>
    </citation>
    <scope>NUCLEOTIDE SEQUENCE</scope>
    <source>
        <strain evidence="8">PSN324</strain>
    </source>
</reference>
<dbReference type="PANTHER" id="PTHR11802:SF189">
    <property type="entry name" value="CARBOXYPEPTIDASE"/>
    <property type="match status" value="1"/>
</dbReference>
<keyword evidence="2" id="KW-0121">Carboxypeptidase</keyword>
<dbReference type="EMBL" id="MU864999">
    <property type="protein sequence ID" value="KAK4460992.1"/>
    <property type="molecule type" value="Genomic_DNA"/>
</dbReference>
<keyword evidence="5 8" id="KW-0378">Hydrolase</keyword>
<evidence type="ECO:0000256" key="1">
    <source>
        <dbReference type="ARBA" id="ARBA00009431"/>
    </source>
</evidence>
<dbReference type="Proteomes" id="UP001321749">
    <property type="component" value="Unassembled WGS sequence"/>
</dbReference>
<evidence type="ECO:0000256" key="4">
    <source>
        <dbReference type="ARBA" id="ARBA00022729"/>
    </source>
</evidence>
<dbReference type="Gene3D" id="3.40.50.1820">
    <property type="entry name" value="alpha/beta hydrolase"/>
    <property type="match status" value="1"/>
</dbReference>
<reference evidence="8" key="2">
    <citation type="submission" date="2023-06" db="EMBL/GenBank/DDBJ databases">
        <authorList>
            <consortium name="Lawrence Berkeley National Laboratory"/>
            <person name="Mondo S.J."/>
            <person name="Hensen N."/>
            <person name="Bonometti L."/>
            <person name="Westerberg I."/>
            <person name="Brannstrom I.O."/>
            <person name="Guillou S."/>
            <person name="Cros-Aarteil S."/>
            <person name="Calhoun S."/>
            <person name="Haridas S."/>
            <person name="Kuo A."/>
            <person name="Pangilinan J."/>
            <person name="Riley R."/>
            <person name="Labutti K."/>
            <person name="Andreopoulos B."/>
            <person name="Lipzen A."/>
            <person name="Chen C."/>
            <person name="Yanf M."/>
            <person name="Daum C."/>
            <person name="Ng V."/>
            <person name="Clum A."/>
            <person name="Steindorff A."/>
            <person name="Ohm R."/>
            <person name="Martin F."/>
            <person name="Silar P."/>
            <person name="Natvig D."/>
            <person name="Lalanne C."/>
            <person name="Gautier V."/>
            <person name="Ament-Velasquez S.L."/>
            <person name="Kruys A."/>
            <person name="Hutchinson M.I."/>
            <person name="Powell A.J."/>
            <person name="Barry K."/>
            <person name="Miller A.N."/>
            <person name="Grigoriev I.V."/>
            <person name="Debuchy R."/>
            <person name="Gladieux P."/>
            <person name="Thoren M.H."/>
            <person name="Johannesson H."/>
        </authorList>
    </citation>
    <scope>NUCLEOTIDE SEQUENCE</scope>
    <source>
        <strain evidence="8">PSN324</strain>
    </source>
</reference>
<keyword evidence="6" id="KW-0325">Glycoprotein</keyword>
<evidence type="ECO:0000256" key="2">
    <source>
        <dbReference type="ARBA" id="ARBA00022645"/>
    </source>
</evidence>
<evidence type="ECO:0000256" key="7">
    <source>
        <dbReference type="SAM" id="MobiDB-lite"/>
    </source>
</evidence>
<dbReference type="InterPro" id="IPR033124">
    <property type="entry name" value="Ser_caboxypep_his_AS"/>
</dbReference>
<dbReference type="Pfam" id="PF00450">
    <property type="entry name" value="Peptidase_S10"/>
    <property type="match status" value="1"/>
</dbReference>
<dbReference type="GO" id="GO:0000324">
    <property type="term" value="C:fungal-type vacuole"/>
    <property type="evidence" value="ECO:0007669"/>
    <property type="project" value="TreeGrafter"/>
</dbReference>
<dbReference type="PRINTS" id="PR00724">
    <property type="entry name" value="CRBOXYPTASEC"/>
</dbReference>
<proteinExistence type="inferred from homology"/>
<evidence type="ECO:0000256" key="5">
    <source>
        <dbReference type="ARBA" id="ARBA00022801"/>
    </source>
</evidence>
<evidence type="ECO:0000256" key="6">
    <source>
        <dbReference type="ARBA" id="ARBA00023180"/>
    </source>
</evidence>
<dbReference type="InterPro" id="IPR001563">
    <property type="entry name" value="Peptidase_S10"/>
</dbReference>
<sequence length="637" mass="71565">MRAISLISGAVAHSFFAATTFRAANAQFPPEREGVTVIESKFYENVTISFKEPGICETTPGVRSYSGYVHLPPRFLEDEEQDYPINTFFWFFEARKDPKNAPLAIWLNGGPGSTSMMAVLEENGPCFVASDSKTTYLNPWSWNNEVNMLYIDQPVGAGFSYDILTNVTLIQQIDELGDSEPRVIPTNFTDGKIPTTNYTHRIGTTGSQDITHTSNTTERAAHATWHFLQTWLFEFPHYKPKNDRISLWAESYGGHYGPGFFRFFQEQNEKIEAGTSDHVGAQPLHLDTLGIVNGVVDWPIAVEACFDFPYNNTYGLQFFNQSFHSELVHNWTDPGGWKDQLMNCTKRVTENPYLDNTTDPECVAIQDNILEKCFTNYVEISDRAQFDVAHPRHDPFPPPYYFGYLTQSSVLAALGVPVNHTSLHYPTNSVFTLTLDPLRPGFLDSVGYLLDAGIKVHFMYGDRDAVVNWVGGEKTSLSVPHKNQNAFRGAGYAPLVMSDGKSVKGMTRQHANFSFTRVFQAGHEVPAYQPEAAYEIFMRAMLGKDVPTGRVEATDEYATHGPSDAWGVRQEAPELPEPKCYVLKPETCEPGVWKEVVDGKAKVKDWFVVGGDEEKEEENEKNKTGREKEVGIGRQDL</sequence>
<keyword evidence="3" id="KW-0645">Protease</keyword>
<keyword evidence="9" id="KW-1185">Reference proteome</keyword>
<name>A0AAV9HK56_9PEZI</name>
<dbReference type="AlphaFoldDB" id="A0AAV9HK56"/>
<dbReference type="GO" id="GO:0006508">
    <property type="term" value="P:proteolysis"/>
    <property type="evidence" value="ECO:0007669"/>
    <property type="project" value="UniProtKB-KW"/>
</dbReference>
<dbReference type="PROSITE" id="PS00560">
    <property type="entry name" value="CARBOXYPEPT_SER_HIS"/>
    <property type="match status" value="1"/>
</dbReference>
<gene>
    <name evidence="8" type="ORF">QBC42DRAFT_339291</name>
</gene>
<protein>
    <submittedName>
        <fullName evidence="8">Alpha/Beta hydrolase protein</fullName>
    </submittedName>
</protein>
<comment type="caution">
    <text evidence="8">The sequence shown here is derived from an EMBL/GenBank/DDBJ whole genome shotgun (WGS) entry which is preliminary data.</text>
</comment>